<feature type="compositionally biased region" description="Basic residues" evidence="9">
    <location>
        <begin position="194"/>
        <end position="203"/>
    </location>
</feature>
<name>A0A9W7ZTQ3_9FUNG</name>
<keyword evidence="3" id="KW-0547">Nucleotide-binding</keyword>
<dbReference type="GO" id="GO:0016787">
    <property type="term" value="F:hydrolase activity"/>
    <property type="evidence" value="ECO:0007669"/>
    <property type="project" value="UniProtKB-KW"/>
</dbReference>
<dbReference type="GO" id="GO:0003682">
    <property type="term" value="F:chromatin binding"/>
    <property type="evidence" value="ECO:0007669"/>
    <property type="project" value="TreeGrafter"/>
</dbReference>
<evidence type="ECO:0000256" key="2">
    <source>
        <dbReference type="ARBA" id="ARBA00007025"/>
    </source>
</evidence>
<dbReference type="InterPro" id="IPR038718">
    <property type="entry name" value="SNF2-like_sf"/>
</dbReference>
<dbReference type="InterPro" id="IPR044753">
    <property type="entry name" value="HELLS_N"/>
</dbReference>
<dbReference type="InterPro" id="IPR001650">
    <property type="entry name" value="Helicase_C-like"/>
</dbReference>
<dbReference type="Pfam" id="PF00176">
    <property type="entry name" value="SNF2-rel_dom"/>
    <property type="match status" value="1"/>
</dbReference>
<dbReference type="InterPro" id="IPR027417">
    <property type="entry name" value="P-loop_NTPase"/>
</dbReference>
<accession>A0A9W7ZTQ3</accession>
<evidence type="ECO:0000256" key="9">
    <source>
        <dbReference type="SAM" id="MobiDB-lite"/>
    </source>
</evidence>
<evidence type="ECO:0000256" key="4">
    <source>
        <dbReference type="ARBA" id="ARBA00022801"/>
    </source>
</evidence>
<evidence type="ECO:0000256" key="7">
    <source>
        <dbReference type="ARBA" id="ARBA00023054"/>
    </source>
</evidence>
<dbReference type="Proteomes" id="UP001150538">
    <property type="component" value="Unassembled WGS sequence"/>
</dbReference>
<dbReference type="PROSITE" id="PS51192">
    <property type="entry name" value="HELICASE_ATP_BIND_1"/>
    <property type="match status" value="1"/>
</dbReference>
<dbReference type="InterPro" id="IPR014001">
    <property type="entry name" value="Helicase_ATP-bd"/>
</dbReference>
<dbReference type="Pfam" id="PF00271">
    <property type="entry name" value="Helicase_C"/>
    <property type="match status" value="1"/>
</dbReference>
<keyword evidence="7" id="KW-0175">Coiled coil</keyword>
<comment type="caution">
    <text evidence="12">The sequence shown here is derived from an EMBL/GenBank/DDBJ whole genome shotgun (WGS) entry which is preliminary data.</text>
</comment>
<feature type="compositionally biased region" description="Basic and acidic residues" evidence="9">
    <location>
        <begin position="12"/>
        <end position="29"/>
    </location>
</feature>
<dbReference type="GO" id="GO:0005721">
    <property type="term" value="C:pericentric heterochromatin"/>
    <property type="evidence" value="ECO:0007669"/>
    <property type="project" value="TreeGrafter"/>
</dbReference>
<keyword evidence="8" id="KW-0539">Nucleus</keyword>
<dbReference type="Gene3D" id="3.40.50.300">
    <property type="entry name" value="P-loop containing nucleotide triphosphate hydrolases"/>
    <property type="match status" value="1"/>
</dbReference>
<feature type="region of interest" description="Disordered" evidence="9">
    <location>
        <begin position="1"/>
        <end position="115"/>
    </location>
</feature>
<feature type="domain" description="Helicase ATP-binding" evidence="10">
    <location>
        <begin position="303"/>
        <end position="469"/>
    </location>
</feature>
<dbReference type="GO" id="GO:0031508">
    <property type="term" value="P:pericentric heterochromatin formation"/>
    <property type="evidence" value="ECO:0007669"/>
    <property type="project" value="TreeGrafter"/>
</dbReference>
<dbReference type="GO" id="GO:0005524">
    <property type="term" value="F:ATP binding"/>
    <property type="evidence" value="ECO:0007669"/>
    <property type="project" value="UniProtKB-KW"/>
</dbReference>
<feature type="region of interest" description="Disordered" evidence="9">
    <location>
        <begin position="157"/>
        <end position="258"/>
    </location>
</feature>
<dbReference type="EMBL" id="JANBPU010000303">
    <property type="protein sequence ID" value="KAJ1912899.1"/>
    <property type="molecule type" value="Genomic_DNA"/>
</dbReference>
<sequence>MGSVNEKATIATEERSSNEHTTKKVKDIIDNEDTCDTNTTSPSTPLMNENKISDGNDSAKDESSSASTSGATKDNIDGDTVVGDNLDSGVQTPTKKEEEKNDPAQIQQTRSVEKGKLKALKEKALAEYDAMAQKQRFQRLHFLLERSTLYSSFLMEKMESQRKEQREREEKEKEEKEKNEDEVAEKEEVPETPKKRRGRRRKAAAVSEEGDEARTTNKRKRLRKDDSSYQLSDYIDPETMKTREGNVSTSLAVPDAKKQKVEAEKKTVEEKEKAWNEASPRQPKLLTGGVMRDYQLDGMEWMVSLYENGLNGILADEMGLGKTIQTISFLTYLRERGVWGPFLIVCPLSTLANWVSEFMRFVPTVPVLLYHGNPEERTFLRSKHLKKLDDNFPIVCTTYELVMNDRKHLQRYAWKYIVVDEGHRIKNLNCKLVRELKSYQSANRLLLTGTPLQNNLSELWALLNFLLPDIFDDLESFQSWFDFDDIQSKEAQDRIFNEETSNHIVSKLHHILQPFLLRRLKIDVEHNLPRKREYIITCPITNMQRGFYDAVVKKNLSKFILKKMLESQDSNVDISNLIDFSDDDDDDDKQKLQLKGETKSGSSLLLKEAARFTKSIDNSTGPLELNASGRVKRRTTTRLKTFRIPDLHEVDGSHITDLQNPDNVEVFKTNSYDDADPSKKAAKAVGSMALKSRLMQFRKVCNHPYLFDFPVIDPNDPESEYVIDERLVRTSGKFLVLDRLLPCLFERGHRVLLFSQMSRVLDILGFYFEMRGWEFCRLDGGMRQDDRQANIDHFNKNHHVKLFLLTTRAGGVGINLASADTVIIFDSDWNPQMDLQAQDRAHRIGQTKPVIVYRLVIGGTAEGKILERANAKRKLEKLVIHKEKFKGVANKAAAGGSASSIDTAFKSSSGVNSKGMSLTELADILASEDGEGVNSAEAQKVANVVDGLDLSEAIPKELILTDKELEIITDRSPEAYERAKKEKEAQDSIEEVETGAEAIGSTKDLEKKRSVLEKSISSSSKIRHMDTARDEQNDVLANL</sequence>
<organism evidence="12 13">
    <name type="scientific">Mycoemilia scoparia</name>
    <dbReference type="NCBI Taxonomy" id="417184"/>
    <lineage>
        <taxon>Eukaryota</taxon>
        <taxon>Fungi</taxon>
        <taxon>Fungi incertae sedis</taxon>
        <taxon>Zoopagomycota</taxon>
        <taxon>Kickxellomycotina</taxon>
        <taxon>Kickxellomycetes</taxon>
        <taxon>Kickxellales</taxon>
        <taxon>Kickxellaceae</taxon>
        <taxon>Mycoemilia</taxon>
    </lineage>
</organism>
<evidence type="ECO:0000256" key="1">
    <source>
        <dbReference type="ARBA" id="ARBA00004123"/>
    </source>
</evidence>
<dbReference type="AlphaFoldDB" id="A0A9W7ZTQ3"/>
<feature type="compositionally biased region" description="Low complexity" evidence="9">
    <location>
        <begin position="64"/>
        <end position="73"/>
    </location>
</feature>
<evidence type="ECO:0000313" key="13">
    <source>
        <dbReference type="Proteomes" id="UP001150538"/>
    </source>
</evidence>
<comment type="similarity">
    <text evidence="2">Belongs to the SNF2/RAD54 helicase family.</text>
</comment>
<gene>
    <name evidence="12" type="primary">IRC5</name>
    <name evidence="12" type="ORF">H4219_005430</name>
</gene>
<feature type="compositionally biased region" description="Basic and acidic residues" evidence="9">
    <location>
        <begin position="1023"/>
        <end position="1032"/>
    </location>
</feature>
<dbReference type="SMART" id="SM00487">
    <property type="entry name" value="DEXDc"/>
    <property type="match status" value="1"/>
</dbReference>
<protein>
    <submittedName>
        <fullName evidence="12">ATPase</fullName>
    </submittedName>
</protein>
<evidence type="ECO:0000256" key="6">
    <source>
        <dbReference type="ARBA" id="ARBA00022840"/>
    </source>
</evidence>
<dbReference type="SUPFAM" id="SSF52540">
    <property type="entry name" value="P-loop containing nucleoside triphosphate hydrolases"/>
    <property type="match status" value="2"/>
</dbReference>
<keyword evidence="6" id="KW-0067">ATP-binding</keyword>
<feature type="domain" description="Helicase C-terminal" evidence="11">
    <location>
        <begin position="736"/>
        <end position="886"/>
    </location>
</feature>
<dbReference type="FunFam" id="3.40.50.10810:FF:000015">
    <property type="entry name" value="lymphoid-specific helicase isoform X1"/>
    <property type="match status" value="1"/>
</dbReference>
<feature type="compositionally biased region" description="Basic and acidic residues" evidence="9">
    <location>
        <begin position="1003"/>
        <end position="1012"/>
    </location>
</feature>
<dbReference type="PANTHER" id="PTHR47161">
    <property type="entry name" value="LYMPHOID-SPECIFIC HELICASE"/>
    <property type="match status" value="1"/>
</dbReference>
<dbReference type="GO" id="GO:0004386">
    <property type="term" value="F:helicase activity"/>
    <property type="evidence" value="ECO:0007669"/>
    <property type="project" value="UniProtKB-KW"/>
</dbReference>
<dbReference type="OrthoDB" id="5857104at2759"/>
<feature type="region of interest" description="Disordered" evidence="9">
    <location>
        <begin position="978"/>
        <end position="1039"/>
    </location>
</feature>
<keyword evidence="13" id="KW-1185">Reference proteome</keyword>
<dbReference type="Gene3D" id="3.40.50.10810">
    <property type="entry name" value="Tandem AAA-ATPase domain"/>
    <property type="match status" value="1"/>
</dbReference>
<evidence type="ECO:0000256" key="3">
    <source>
        <dbReference type="ARBA" id="ARBA00022741"/>
    </source>
</evidence>
<dbReference type="InterPro" id="IPR049730">
    <property type="entry name" value="SNF2/RAD54-like_C"/>
</dbReference>
<evidence type="ECO:0000259" key="10">
    <source>
        <dbReference type="PROSITE" id="PS51192"/>
    </source>
</evidence>
<evidence type="ECO:0000259" key="11">
    <source>
        <dbReference type="PROSITE" id="PS51194"/>
    </source>
</evidence>
<dbReference type="GO" id="GO:0044027">
    <property type="term" value="P:negative regulation of gene expression via chromosomal CpG island methylation"/>
    <property type="evidence" value="ECO:0007669"/>
    <property type="project" value="TreeGrafter"/>
</dbReference>
<dbReference type="PROSITE" id="PS51194">
    <property type="entry name" value="HELICASE_CTER"/>
    <property type="match status" value="1"/>
</dbReference>
<dbReference type="CDD" id="cd18009">
    <property type="entry name" value="DEXHc_HELLS_SMARCA6"/>
    <property type="match status" value="1"/>
</dbReference>
<feature type="compositionally biased region" description="Polar residues" evidence="9">
    <location>
        <begin position="36"/>
        <end position="47"/>
    </location>
</feature>
<evidence type="ECO:0000256" key="8">
    <source>
        <dbReference type="ARBA" id="ARBA00023242"/>
    </source>
</evidence>
<evidence type="ECO:0000256" key="5">
    <source>
        <dbReference type="ARBA" id="ARBA00022806"/>
    </source>
</evidence>
<dbReference type="InterPro" id="IPR000330">
    <property type="entry name" value="SNF2_N"/>
</dbReference>
<keyword evidence="5" id="KW-0347">Helicase</keyword>
<keyword evidence="4" id="KW-0378">Hydrolase</keyword>
<feature type="compositionally biased region" description="Basic and acidic residues" evidence="9">
    <location>
        <begin position="157"/>
        <end position="193"/>
    </location>
</feature>
<reference evidence="12" key="1">
    <citation type="submission" date="2022-07" db="EMBL/GenBank/DDBJ databases">
        <title>Phylogenomic reconstructions and comparative analyses of Kickxellomycotina fungi.</title>
        <authorList>
            <person name="Reynolds N.K."/>
            <person name="Stajich J.E."/>
            <person name="Barry K."/>
            <person name="Grigoriev I.V."/>
            <person name="Crous P."/>
            <person name="Smith M.E."/>
        </authorList>
    </citation>
    <scope>NUCLEOTIDE SEQUENCE</scope>
    <source>
        <strain evidence="12">NBRC 100468</strain>
    </source>
</reference>
<evidence type="ECO:0000313" key="12">
    <source>
        <dbReference type="EMBL" id="KAJ1912899.1"/>
    </source>
</evidence>
<dbReference type="PANTHER" id="PTHR47161:SF1">
    <property type="entry name" value="LYMPHOID-SPECIFIC HELICASE"/>
    <property type="match status" value="1"/>
</dbReference>
<proteinExistence type="inferred from homology"/>
<dbReference type="CDD" id="cd18793">
    <property type="entry name" value="SF2_C_SNF"/>
    <property type="match status" value="1"/>
</dbReference>
<comment type="subcellular location">
    <subcellularLocation>
        <location evidence="1">Nucleus</location>
    </subcellularLocation>
</comment>
<feature type="compositionally biased region" description="Basic and acidic residues" evidence="9">
    <location>
        <begin position="51"/>
        <end position="63"/>
    </location>
</feature>
<dbReference type="GO" id="GO:0005634">
    <property type="term" value="C:nucleus"/>
    <property type="evidence" value="ECO:0007669"/>
    <property type="project" value="UniProtKB-SubCell"/>
</dbReference>
<dbReference type="SMART" id="SM00490">
    <property type="entry name" value="HELICc"/>
    <property type="match status" value="1"/>
</dbReference>
<dbReference type="GO" id="GO:0006346">
    <property type="term" value="P:DNA methylation-dependent constitutive heterochromatin formation"/>
    <property type="evidence" value="ECO:0007669"/>
    <property type="project" value="TreeGrafter"/>
</dbReference>